<dbReference type="AlphaFoldDB" id="B1YMK6"/>
<name>B1YMK6_EXIS2</name>
<dbReference type="Proteomes" id="UP000001681">
    <property type="component" value="Chromosome"/>
</dbReference>
<organism evidence="1 2">
    <name type="scientific">Exiguobacterium sibiricum (strain DSM 17290 / CCUG 55495 / CIP 109462 / JCM 13490 / 255-15)</name>
    <dbReference type="NCBI Taxonomy" id="262543"/>
    <lineage>
        <taxon>Bacteria</taxon>
        <taxon>Bacillati</taxon>
        <taxon>Bacillota</taxon>
        <taxon>Bacilli</taxon>
        <taxon>Bacillales</taxon>
        <taxon>Bacillales Family XII. Incertae Sedis</taxon>
        <taxon>Exiguobacterium</taxon>
    </lineage>
</organism>
<reference evidence="1 2" key="2">
    <citation type="journal article" date="2008" name="BMC Genomics">
        <title>Architecture of thermal adaptation in an Exiguobacterium sibiricum strain isolated from 3 million year old permafrost: a genome and transcriptome approach.</title>
        <authorList>
            <person name="Rodrigues D.F."/>
            <person name="Ivanova N."/>
            <person name="He Z."/>
            <person name="Huebner M."/>
            <person name="Zhou J."/>
            <person name="Tiedje J.M."/>
        </authorList>
    </citation>
    <scope>NUCLEOTIDE SEQUENCE [LARGE SCALE GENOMIC DNA]</scope>
    <source>
        <strain evidence="2">DSM 17290 / CIP 109462 / JCM 13490 / 255-15</strain>
    </source>
</reference>
<keyword evidence="2" id="KW-1185">Reference proteome</keyword>
<sequence length="192" mass="22237">MIVIDLLIPVQPQKRTFQHAICKYLRRFFFLRQTVKGIIMSTHAQSDQASAYTSRYKSSYRRQCPLSFDVPCHDMIKKQVGTVAFGIRADFPAAPTWIPKYLSHCRRKSLSNNSLSKMILTTSSFVFCSRRQIVCSAFPPLLLNKSHSLYPNKKTQKYSLHSSVTWSENHYSCYQNSFSFHLLMTLRIIGLI</sequence>
<evidence type="ECO:0000313" key="1">
    <source>
        <dbReference type="EMBL" id="ACB62066.1"/>
    </source>
</evidence>
<protein>
    <submittedName>
        <fullName evidence="1">Uncharacterized protein</fullName>
    </submittedName>
</protein>
<reference evidence="1 2" key="1">
    <citation type="journal article" date="2006" name="Extremophiles">
        <title>Characterization of Exiguobacterium isolates from the Siberian permafrost. Description of Exiguobacterium sibiricum sp. nov.</title>
        <authorList>
            <person name="Rodrigues D.F."/>
            <person name="Goris J."/>
            <person name="Vishnivetskaya T."/>
            <person name="Gilichinsky D."/>
            <person name="Thomashow M.F."/>
            <person name="Tiedje J.M."/>
        </authorList>
    </citation>
    <scope>NUCLEOTIDE SEQUENCE [LARGE SCALE GENOMIC DNA]</scope>
    <source>
        <strain evidence="2">DSM 17290 / CIP 109462 / JCM 13490 / 255-15</strain>
    </source>
</reference>
<gene>
    <name evidence="1" type="ordered locus">Exig_2617</name>
</gene>
<dbReference type="EMBL" id="CP001022">
    <property type="protein sequence ID" value="ACB62066.1"/>
    <property type="molecule type" value="Genomic_DNA"/>
</dbReference>
<accession>B1YMK6</accession>
<evidence type="ECO:0000313" key="2">
    <source>
        <dbReference type="Proteomes" id="UP000001681"/>
    </source>
</evidence>
<dbReference type="STRING" id="262543.Exig_2617"/>
<dbReference type="KEGG" id="esi:Exig_2617"/>
<proteinExistence type="predicted"/>
<dbReference type="HOGENOM" id="CLU_1413278_0_0_9"/>
<reference evidence="2" key="3">
    <citation type="submission" date="2008-04" db="EMBL/GenBank/DDBJ databases">
        <title>Complete sequence of chromosome of Exiguobacterium sibiricum 255-15.</title>
        <authorList>
            <consortium name="US DOE Joint Genome Institute"/>
            <person name="Copeland A."/>
            <person name="Lucas S."/>
            <person name="Lapidus A."/>
            <person name="Glavina del Rio T."/>
            <person name="Dalin E."/>
            <person name="Tice H."/>
            <person name="Bruce D."/>
            <person name="Goodwin L."/>
            <person name="Pitluck S."/>
            <person name="Kiss H."/>
            <person name="Chertkov O."/>
            <person name="Monk C."/>
            <person name="Brettin T."/>
            <person name="Detter J.C."/>
            <person name="Han C."/>
            <person name="Kuske C.R."/>
            <person name="Schmutz J."/>
            <person name="Larimer F."/>
            <person name="Land M."/>
            <person name="Hauser L."/>
            <person name="Kyrpides N."/>
            <person name="Mikhailova N."/>
            <person name="Vishnivetskaya T."/>
            <person name="Rodrigues D.F."/>
            <person name="Gilichinsky D."/>
            <person name="Tiedje J."/>
            <person name="Richardson P."/>
        </authorList>
    </citation>
    <scope>NUCLEOTIDE SEQUENCE [LARGE SCALE GENOMIC DNA]</scope>
    <source>
        <strain evidence="2">DSM 17290 / CIP 109462 / JCM 13490 / 255-15</strain>
    </source>
</reference>